<dbReference type="InterPro" id="IPR047225">
    <property type="entry name" value="PH_GRAF"/>
</dbReference>
<proteinExistence type="predicted"/>
<dbReference type="InterPro" id="IPR000198">
    <property type="entry name" value="RhoGAP_dom"/>
</dbReference>
<organism evidence="12 13">
    <name type="scientific">Astatotilapia calliptera</name>
    <name type="common">Eastern happy</name>
    <name type="synonym">Chromis callipterus</name>
    <dbReference type="NCBI Taxonomy" id="8154"/>
    <lineage>
        <taxon>Eukaryota</taxon>
        <taxon>Metazoa</taxon>
        <taxon>Chordata</taxon>
        <taxon>Craniata</taxon>
        <taxon>Vertebrata</taxon>
        <taxon>Euteleostomi</taxon>
        <taxon>Actinopterygii</taxon>
        <taxon>Neopterygii</taxon>
        <taxon>Teleostei</taxon>
        <taxon>Neoteleostei</taxon>
        <taxon>Acanthomorphata</taxon>
        <taxon>Ovalentaria</taxon>
        <taxon>Cichlomorphae</taxon>
        <taxon>Cichliformes</taxon>
        <taxon>Cichlidae</taxon>
        <taxon>African cichlids</taxon>
        <taxon>Pseudocrenilabrinae</taxon>
        <taxon>Haplochromini</taxon>
        <taxon>Astatotilapia</taxon>
    </lineage>
</organism>
<dbReference type="InterPro" id="IPR047234">
    <property type="entry name" value="GRAF_fam"/>
</dbReference>
<dbReference type="Gene3D" id="1.20.1270.60">
    <property type="entry name" value="Arfaptin homology (AH) domain/BAR domain"/>
    <property type="match status" value="1"/>
</dbReference>
<dbReference type="PROSITE" id="PS50002">
    <property type="entry name" value="SH3"/>
    <property type="match status" value="1"/>
</dbReference>
<dbReference type="SUPFAM" id="SSF50044">
    <property type="entry name" value="SH3-domain"/>
    <property type="match status" value="1"/>
</dbReference>
<dbReference type="InterPro" id="IPR008936">
    <property type="entry name" value="Rho_GTPase_activation_prot"/>
</dbReference>
<dbReference type="SUPFAM" id="SSF103657">
    <property type="entry name" value="BAR/IMD domain-like"/>
    <property type="match status" value="1"/>
</dbReference>
<evidence type="ECO:0000313" key="12">
    <source>
        <dbReference type="Ensembl" id="ENSACLP00000071491.1"/>
    </source>
</evidence>
<dbReference type="Ensembl" id="ENSACLT00000048582.1">
    <property type="protein sequence ID" value="ENSACLP00000071491.1"/>
    <property type="gene ID" value="ENSACLG00000021121.2"/>
</dbReference>
<keyword evidence="3 8" id="KW-0175">Coiled coil</keyword>
<evidence type="ECO:0000256" key="8">
    <source>
        <dbReference type="SAM" id="Coils"/>
    </source>
</evidence>
<dbReference type="SMART" id="SM00326">
    <property type="entry name" value="SH3"/>
    <property type="match status" value="1"/>
</dbReference>
<dbReference type="Gene3D" id="2.30.29.30">
    <property type="entry name" value="Pleckstrin-homology domain (PH domain)/Phosphotyrosine-binding domain (PTB)"/>
    <property type="match status" value="1"/>
</dbReference>
<feature type="coiled-coil region" evidence="8">
    <location>
        <begin position="225"/>
        <end position="259"/>
    </location>
</feature>
<dbReference type="InterPro" id="IPR001849">
    <property type="entry name" value="PH_domain"/>
</dbReference>
<evidence type="ECO:0000259" key="11">
    <source>
        <dbReference type="PROSITE" id="PS50238"/>
    </source>
</evidence>
<reference evidence="12" key="3">
    <citation type="submission" date="2025-08" db="UniProtKB">
        <authorList>
            <consortium name="Ensembl"/>
        </authorList>
    </citation>
    <scope>IDENTIFICATION</scope>
</reference>
<dbReference type="InterPro" id="IPR011993">
    <property type="entry name" value="PH-like_dom_sf"/>
</dbReference>
<evidence type="ECO:0000259" key="9">
    <source>
        <dbReference type="PROSITE" id="PS50002"/>
    </source>
</evidence>
<dbReference type="CDD" id="cd01249">
    <property type="entry name" value="BAR-PH_GRAF_family"/>
    <property type="match status" value="1"/>
</dbReference>
<dbReference type="GO" id="GO:0005096">
    <property type="term" value="F:GTPase activator activity"/>
    <property type="evidence" value="ECO:0007669"/>
    <property type="project" value="UniProtKB-KW"/>
</dbReference>
<dbReference type="GO" id="GO:0005737">
    <property type="term" value="C:cytoplasm"/>
    <property type="evidence" value="ECO:0007669"/>
    <property type="project" value="InterPro"/>
</dbReference>
<name>A0AAX7V4D5_ASTCA</name>
<dbReference type="SUPFAM" id="SSF48350">
    <property type="entry name" value="GTPase activation domain, GAP"/>
    <property type="match status" value="1"/>
</dbReference>
<evidence type="ECO:0000256" key="7">
    <source>
        <dbReference type="PROSITE-ProRule" id="PRU00192"/>
    </source>
</evidence>
<evidence type="ECO:0000313" key="13">
    <source>
        <dbReference type="Proteomes" id="UP000265100"/>
    </source>
</evidence>
<dbReference type="SMART" id="SM00233">
    <property type="entry name" value="PH"/>
    <property type="match status" value="1"/>
</dbReference>
<dbReference type="InterPro" id="IPR027267">
    <property type="entry name" value="AH/BAR_dom_sf"/>
</dbReference>
<keyword evidence="2" id="KW-0343">GTPase activation</keyword>
<evidence type="ECO:0000256" key="6">
    <source>
        <dbReference type="ARBA" id="ARBA00083396"/>
    </source>
</evidence>
<evidence type="ECO:0000256" key="4">
    <source>
        <dbReference type="ARBA" id="ARBA00070281"/>
    </source>
</evidence>
<evidence type="ECO:0000256" key="2">
    <source>
        <dbReference type="ARBA" id="ARBA00022468"/>
    </source>
</evidence>
<keyword evidence="1 7" id="KW-0728">SH3 domain</keyword>
<reference evidence="12 13" key="1">
    <citation type="submission" date="2018-05" db="EMBL/GenBank/DDBJ databases">
        <authorList>
            <person name="Datahose"/>
        </authorList>
    </citation>
    <scope>NUCLEOTIDE SEQUENCE</scope>
</reference>
<dbReference type="InterPro" id="IPR001452">
    <property type="entry name" value="SH3_domain"/>
</dbReference>
<dbReference type="Gene3D" id="1.10.555.10">
    <property type="entry name" value="Rho GTPase activation protein"/>
    <property type="match status" value="1"/>
</dbReference>
<evidence type="ECO:0000256" key="3">
    <source>
        <dbReference type="ARBA" id="ARBA00023054"/>
    </source>
</evidence>
<feature type="domain" description="Rho-GAP" evidence="11">
    <location>
        <begin position="352"/>
        <end position="549"/>
    </location>
</feature>
<keyword evidence="13" id="KW-1185">Reference proteome</keyword>
<dbReference type="Gene3D" id="2.30.30.40">
    <property type="entry name" value="SH3 Domains"/>
    <property type="match status" value="1"/>
</dbReference>
<evidence type="ECO:0000256" key="1">
    <source>
        <dbReference type="ARBA" id="ARBA00022443"/>
    </source>
</evidence>
<dbReference type="Pfam" id="PF16746">
    <property type="entry name" value="BAR_3"/>
    <property type="match status" value="1"/>
</dbReference>
<dbReference type="Pfam" id="PF14604">
    <property type="entry name" value="SH3_9"/>
    <property type="match status" value="1"/>
</dbReference>
<protein>
    <recommendedName>
        <fullName evidence="4">Rho GTPase-activating protein 42</fullName>
    </recommendedName>
    <alternativeName>
        <fullName evidence="5">Rho GTPase-activating protein 10-like</fullName>
    </alternativeName>
    <alternativeName>
        <fullName evidence="6">Rho-type GTPase-activating protein 42</fullName>
    </alternativeName>
</protein>
<dbReference type="InterPro" id="IPR004148">
    <property type="entry name" value="BAR_dom"/>
</dbReference>
<dbReference type="GO" id="GO:0007165">
    <property type="term" value="P:signal transduction"/>
    <property type="evidence" value="ECO:0007669"/>
    <property type="project" value="InterPro"/>
</dbReference>
<feature type="domain" description="SH3" evidence="9">
    <location>
        <begin position="553"/>
        <end position="611"/>
    </location>
</feature>
<dbReference type="AlphaFoldDB" id="A0AAX7V4D5"/>
<dbReference type="Proteomes" id="UP000265100">
    <property type="component" value="Chromosome 10"/>
</dbReference>
<feature type="domain" description="PH" evidence="10">
    <location>
        <begin position="265"/>
        <end position="374"/>
    </location>
</feature>
<dbReference type="PROSITE" id="PS50238">
    <property type="entry name" value="RHOGAP"/>
    <property type="match status" value="1"/>
</dbReference>
<dbReference type="PANTHER" id="PTHR12552:SF3">
    <property type="entry name" value="RHO GTPASE-ACTIVATING PROTEIN 42"/>
    <property type="match status" value="1"/>
</dbReference>
<evidence type="ECO:0000256" key="5">
    <source>
        <dbReference type="ARBA" id="ARBA00081471"/>
    </source>
</evidence>
<reference evidence="13" key="2">
    <citation type="submission" date="2023-03" db="EMBL/GenBank/DDBJ databases">
        <authorList>
            <consortium name="Wellcome Sanger Institute Data Sharing"/>
        </authorList>
    </citation>
    <scope>NUCLEOTIDE SEQUENCE [LARGE SCALE GENOMIC DNA]</scope>
</reference>
<accession>A0AAX7V4D5</accession>
<dbReference type="InterPro" id="IPR036028">
    <property type="entry name" value="SH3-like_dom_sf"/>
</dbReference>
<evidence type="ECO:0000259" key="10">
    <source>
        <dbReference type="PROSITE" id="PS50003"/>
    </source>
</evidence>
<dbReference type="FunFam" id="1.20.1270.60:FF:000001">
    <property type="entry name" value="Rho GTPase-activating protein 26"/>
    <property type="match status" value="1"/>
</dbReference>
<dbReference type="SMART" id="SM00324">
    <property type="entry name" value="RhoGAP"/>
    <property type="match status" value="1"/>
</dbReference>
<sequence length="611" mass="70866">MGLPTLEFSDSFLDSPDFRERLQCHEIELERTNRFIKDLIKDGNMLISALKSLSLAVQRFSQSLQEFQFECIGDAETDDEVNIAQSLKEFSQLLSTMEEERKRLIQNADDVLISPLEKFRKEQIGAVKEEKKQFDKETERYYSVLEKHLSLSSKKKESQLQEADSQMSKDRQIFYDASLQYVFKIQEVQERKKFEFVEPLLAFLQGLFTFYHEGYELASEFEPYKQQLQFNLQNARNNFESTRAEVERLMKRIRSAEEDFKAPSCFTMEGYLYIQEKRPLGSVWTRYYCTYERSSKMFTMSNTEIRPASRQNGVVHNTPEMFRLRSCVRRKTDSIDKRFCFDIEVVERQGVITLQALSEANRRLWMEAMDGKEPAGFKFVKKCIELVEARGITTLGLYRTGGVNSKVQRLLFTASTAASDMQLEADAWDTKTITSGLKDYFRCLAEPLLTYRLHKDFIRAASKILPVRAIHALVHKLPEKNRTMLDLLTNHLLKVSSHSNENMMTVSNLGMIFGPTLMRSQEETVAAMMNIKFQNIVVEIIIENHDKVRLQRRTPTDAKALYSCEAEHSHELSFPQGALFSNVCPSVEPGWLQATYNGRTGLVPENYITYM</sequence>
<dbReference type="FunFam" id="2.30.29.30:FF:000161">
    <property type="entry name" value="Rho GTPase activating protein 42"/>
    <property type="match status" value="1"/>
</dbReference>
<dbReference type="PANTHER" id="PTHR12552">
    <property type="entry name" value="OLIGOPHRENIN 1"/>
    <property type="match status" value="1"/>
</dbReference>
<dbReference type="PROSITE" id="PS50003">
    <property type="entry name" value="PH_DOMAIN"/>
    <property type="match status" value="1"/>
</dbReference>
<dbReference type="GeneTree" id="ENSGT00940000155492"/>
<dbReference type="Pfam" id="PF00169">
    <property type="entry name" value="PH"/>
    <property type="match status" value="1"/>
</dbReference>
<dbReference type="Pfam" id="PF00620">
    <property type="entry name" value="RhoGAP"/>
    <property type="match status" value="1"/>
</dbReference>
<dbReference type="FunFam" id="1.10.555.10:FF:000008">
    <property type="entry name" value="Rho GTPase-activating protein 42"/>
    <property type="match status" value="1"/>
</dbReference>
<reference evidence="12" key="4">
    <citation type="submission" date="2025-09" db="UniProtKB">
        <authorList>
            <consortium name="Ensembl"/>
        </authorList>
    </citation>
    <scope>IDENTIFICATION</scope>
</reference>
<dbReference type="SUPFAM" id="SSF50729">
    <property type="entry name" value="PH domain-like"/>
    <property type="match status" value="1"/>
</dbReference>